<feature type="compositionally biased region" description="Basic residues" evidence="3">
    <location>
        <begin position="399"/>
        <end position="418"/>
    </location>
</feature>
<dbReference type="InterPro" id="IPR011333">
    <property type="entry name" value="SKP1/BTB/POZ_sf"/>
</dbReference>
<organism evidence="4">
    <name type="scientific">Aegilops tauschii</name>
    <name type="common">Tausch's goatgrass</name>
    <name type="synonym">Aegilops squarrosa</name>
    <dbReference type="NCBI Taxonomy" id="37682"/>
    <lineage>
        <taxon>Eukaryota</taxon>
        <taxon>Viridiplantae</taxon>
        <taxon>Streptophyta</taxon>
        <taxon>Embryophyta</taxon>
        <taxon>Tracheophyta</taxon>
        <taxon>Spermatophyta</taxon>
        <taxon>Magnoliopsida</taxon>
        <taxon>Liliopsida</taxon>
        <taxon>Poales</taxon>
        <taxon>Poaceae</taxon>
        <taxon>BOP clade</taxon>
        <taxon>Pooideae</taxon>
        <taxon>Triticodae</taxon>
        <taxon>Triticeae</taxon>
        <taxon>Triticinae</taxon>
        <taxon>Aegilops</taxon>
    </lineage>
</organism>
<dbReference type="PROSITE" id="PS50097">
    <property type="entry name" value="BTB"/>
    <property type="match status" value="1"/>
</dbReference>
<comment type="pathway">
    <text evidence="1">Protein modification; protein ubiquitination.</text>
</comment>
<name>M8C766_AEGTA</name>
<dbReference type="Gene3D" id="2.60.210.10">
    <property type="entry name" value="Apoptosis, Tumor Necrosis Factor Receptor Associated Protein 2, Chain A"/>
    <property type="match status" value="1"/>
</dbReference>
<evidence type="ECO:0000256" key="2">
    <source>
        <dbReference type="ARBA" id="ARBA00010846"/>
    </source>
</evidence>
<dbReference type="InterPro" id="IPR045005">
    <property type="entry name" value="BPM1-6"/>
</dbReference>
<dbReference type="EnsemblPlants" id="EMT22852">
    <property type="protein sequence ID" value="EMT22852"/>
    <property type="gene ID" value="F775_19390"/>
</dbReference>
<dbReference type="PROSITE" id="PS50144">
    <property type="entry name" value="MATH"/>
    <property type="match status" value="1"/>
</dbReference>
<sequence>MEAEWVLALAGGRASFLDFFRALLGLDPFDLHSSSVAAAVLTKIAMPSLADSSPPEAVVSKTSSSVAVHTGEHLFTIFRHSRIKGSNTCLTSKRFRVGGHDWVIDYYPNGDSRIADGQFTSVFLMLMTACQCEVKLSYTFCLHDPAAPLTGEKHKFGHTIKFSSEGDSSGTHKFVSKADLAASGCIKDDCLVIKCTIDVIDDSDDSSLIVPPSELSKDLHNLLQRGFRADLTVVVGKYYKSFKVHGCILAARSPVFQAQLCGSMMESTESSIHIEGMSAKAFEVLLYYMYNDSLPGFMDESTKEATNMATHLLVAADRYAMERLKLMCECKLSKVVAMNTVGSILNLAEQYSCHQLKARCLKYVGKNSGRLQAIEDAGGFVQLKHNHPLLARDILGKPGCKKNKNKKKKKKGGKARNK</sequence>
<dbReference type="Pfam" id="PF00651">
    <property type="entry name" value="BTB"/>
    <property type="match status" value="1"/>
</dbReference>
<dbReference type="SUPFAM" id="SSF49599">
    <property type="entry name" value="TRAF domain-like"/>
    <property type="match status" value="1"/>
</dbReference>
<evidence type="ECO:0000256" key="3">
    <source>
        <dbReference type="SAM" id="MobiDB-lite"/>
    </source>
</evidence>
<comment type="similarity">
    <text evidence="2">Belongs to the Tdpoz family.</text>
</comment>
<dbReference type="InterPro" id="IPR056423">
    <property type="entry name" value="BACK_BPM_SPOP"/>
</dbReference>
<dbReference type="Pfam" id="PF24570">
    <property type="entry name" value="BACK_BPM_SPOP"/>
    <property type="match status" value="1"/>
</dbReference>
<evidence type="ECO:0000313" key="4">
    <source>
        <dbReference type="EnsemblPlants" id="EMT22852"/>
    </source>
</evidence>
<evidence type="ECO:0000256" key="1">
    <source>
        <dbReference type="ARBA" id="ARBA00004906"/>
    </source>
</evidence>
<dbReference type="Gene3D" id="3.30.710.10">
    <property type="entry name" value="Potassium Channel Kv1.1, Chain A"/>
    <property type="match status" value="1"/>
</dbReference>
<dbReference type="SUPFAM" id="SSF54695">
    <property type="entry name" value="POZ domain"/>
    <property type="match status" value="1"/>
</dbReference>
<feature type="region of interest" description="Disordered" evidence="3">
    <location>
        <begin position="394"/>
        <end position="418"/>
    </location>
</feature>
<dbReference type="Pfam" id="PF22486">
    <property type="entry name" value="MATH_2"/>
    <property type="match status" value="1"/>
</dbReference>
<dbReference type="SMART" id="SM00225">
    <property type="entry name" value="BTB"/>
    <property type="match status" value="1"/>
</dbReference>
<protein>
    <submittedName>
        <fullName evidence="4">Speckle-type POZ protein-like protein B</fullName>
    </submittedName>
</protein>
<dbReference type="AlphaFoldDB" id="M8C766"/>
<proteinExistence type="inferred from homology"/>
<dbReference type="CDD" id="cd00121">
    <property type="entry name" value="MATH"/>
    <property type="match status" value="1"/>
</dbReference>
<dbReference type="InterPro" id="IPR000210">
    <property type="entry name" value="BTB/POZ_dom"/>
</dbReference>
<dbReference type="PANTHER" id="PTHR26379:SF524">
    <property type="entry name" value="MATH DOMAIN-CONTAINING PROTEIN"/>
    <property type="match status" value="1"/>
</dbReference>
<dbReference type="GO" id="GO:0016567">
    <property type="term" value="P:protein ubiquitination"/>
    <property type="evidence" value="ECO:0007669"/>
    <property type="project" value="InterPro"/>
</dbReference>
<reference evidence="4" key="1">
    <citation type="submission" date="2015-06" db="UniProtKB">
        <authorList>
            <consortium name="EnsemblPlants"/>
        </authorList>
    </citation>
    <scope>IDENTIFICATION</scope>
</reference>
<dbReference type="Gene3D" id="1.25.40.420">
    <property type="match status" value="1"/>
</dbReference>
<accession>M8C766</accession>
<dbReference type="PANTHER" id="PTHR26379">
    <property type="entry name" value="BTB/POZ AND MATH DOMAIN-CONTAINING PROTEIN 1"/>
    <property type="match status" value="1"/>
</dbReference>
<dbReference type="InterPro" id="IPR008974">
    <property type="entry name" value="TRAF-like"/>
</dbReference>
<dbReference type="InterPro" id="IPR002083">
    <property type="entry name" value="MATH/TRAF_dom"/>
</dbReference>